<name>A0AAD6YLA9_9AGAR</name>
<protein>
    <submittedName>
        <fullName evidence="3">Uncharacterized protein</fullName>
    </submittedName>
</protein>
<keyword evidence="2" id="KW-0472">Membrane</keyword>
<reference evidence="3" key="1">
    <citation type="submission" date="2023-03" db="EMBL/GenBank/DDBJ databases">
        <title>Massive genome expansion in bonnet fungi (Mycena s.s.) driven by repeated elements and novel gene families across ecological guilds.</title>
        <authorList>
            <consortium name="Lawrence Berkeley National Laboratory"/>
            <person name="Harder C.B."/>
            <person name="Miyauchi S."/>
            <person name="Viragh M."/>
            <person name="Kuo A."/>
            <person name="Thoen E."/>
            <person name="Andreopoulos B."/>
            <person name="Lu D."/>
            <person name="Skrede I."/>
            <person name="Drula E."/>
            <person name="Henrissat B."/>
            <person name="Morin E."/>
            <person name="Kohler A."/>
            <person name="Barry K."/>
            <person name="LaButti K."/>
            <person name="Morin E."/>
            <person name="Salamov A."/>
            <person name="Lipzen A."/>
            <person name="Mereny Z."/>
            <person name="Hegedus B."/>
            <person name="Baldrian P."/>
            <person name="Stursova M."/>
            <person name="Weitz H."/>
            <person name="Taylor A."/>
            <person name="Grigoriev I.V."/>
            <person name="Nagy L.G."/>
            <person name="Martin F."/>
            <person name="Kauserud H."/>
        </authorList>
    </citation>
    <scope>NUCLEOTIDE SEQUENCE</scope>
    <source>
        <strain evidence="3">9144</strain>
    </source>
</reference>
<gene>
    <name evidence="3" type="ORF">GGX14DRAFT_663970</name>
</gene>
<organism evidence="3 4">
    <name type="scientific">Mycena pura</name>
    <dbReference type="NCBI Taxonomy" id="153505"/>
    <lineage>
        <taxon>Eukaryota</taxon>
        <taxon>Fungi</taxon>
        <taxon>Dikarya</taxon>
        <taxon>Basidiomycota</taxon>
        <taxon>Agaricomycotina</taxon>
        <taxon>Agaricomycetes</taxon>
        <taxon>Agaricomycetidae</taxon>
        <taxon>Agaricales</taxon>
        <taxon>Marasmiineae</taxon>
        <taxon>Mycenaceae</taxon>
        <taxon>Mycena</taxon>
    </lineage>
</organism>
<dbReference type="EMBL" id="JARJCW010000007">
    <property type="protein sequence ID" value="KAJ7222493.1"/>
    <property type="molecule type" value="Genomic_DNA"/>
</dbReference>
<evidence type="ECO:0000313" key="3">
    <source>
        <dbReference type="EMBL" id="KAJ7222493.1"/>
    </source>
</evidence>
<keyword evidence="2" id="KW-1133">Transmembrane helix</keyword>
<feature type="region of interest" description="Disordered" evidence="1">
    <location>
        <begin position="224"/>
        <end position="255"/>
    </location>
</feature>
<sequence>MLGPTVRKPDFRMAARAFQLRIVEYKYALSQLDDLDWLPSFKSEKLESRNHGDAHQTAAAPAPEDPPPVEQDDDDDNRTSEGREWVKDVNPIKTSTFVESEPESGTIPGLLKKQTDVVNLVSSLVESRPQSTIPGLLKKQVDVVKLVSSSVESRLQSTTIPGLLKKQFSVVKLDPSSFVSSASAGTRQWRLRSRRKLIFILVALPGVGLITSVACVLWSYPSSTQAAETPEPPPPALAPALPPPPPPPPPAAPVDPAHARLVARLVMTIERRAAAKRALRARTIEMVKQGTVTRREACVGENRGSADADAKEHRRRVRDVQRRIWGCLCELRLDDKVGVVGGTLGDEDDERQEAESA</sequence>
<dbReference type="AlphaFoldDB" id="A0AAD6YLA9"/>
<proteinExistence type="predicted"/>
<evidence type="ECO:0000313" key="4">
    <source>
        <dbReference type="Proteomes" id="UP001219525"/>
    </source>
</evidence>
<feature type="transmembrane region" description="Helical" evidence="2">
    <location>
        <begin position="197"/>
        <end position="220"/>
    </location>
</feature>
<feature type="compositionally biased region" description="Pro residues" evidence="1">
    <location>
        <begin position="230"/>
        <end position="253"/>
    </location>
</feature>
<feature type="compositionally biased region" description="Basic and acidic residues" evidence="1">
    <location>
        <begin position="77"/>
        <end position="86"/>
    </location>
</feature>
<comment type="caution">
    <text evidence="3">The sequence shown here is derived from an EMBL/GenBank/DDBJ whole genome shotgun (WGS) entry which is preliminary data.</text>
</comment>
<feature type="region of interest" description="Disordered" evidence="1">
    <location>
        <begin position="47"/>
        <end position="86"/>
    </location>
</feature>
<evidence type="ECO:0000256" key="2">
    <source>
        <dbReference type="SAM" id="Phobius"/>
    </source>
</evidence>
<keyword evidence="2" id="KW-0812">Transmembrane</keyword>
<accession>A0AAD6YLA9</accession>
<dbReference type="Proteomes" id="UP001219525">
    <property type="component" value="Unassembled WGS sequence"/>
</dbReference>
<evidence type="ECO:0000256" key="1">
    <source>
        <dbReference type="SAM" id="MobiDB-lite"/>
    </source>
</evidence>
<keyword evidence="4" id="KW-1185">Reference proteome</keyword>